<name>A0A914XEY8_9BILA</name>
<feature type="transmembrane region" description="Helical" evidence="1">
    <location>
        <begin position="144"/>
        <end position="168"/>
    </location>
</feature>
<proteinExistence type="predicted"/>
<evidence type="ECO:0000313" key="3">
    <source>
        <dbReference type="WBParaSite" id="PSAMB.scaffold8224size6477.g31119.t1"/>
    </source>
</evidence>
<sequence length="203" mass="22857">MTKFSSLNLNYTAAVKRKQTSRSREQKANGIGRRRPFVPFPPVFLLFRRTVRDVAGIKANHLLLVKDWVKGGKLVRVRLTLPLVILMSSSLLLFFSIFFKLSAAFSLHRQFDNSLDQSGFDYGVRSKRDDGDTHPHIHSPVTSAAISGFLLVAACILISICLCGTICWMCDIMRSYQRAVSNVKRSCNCNKNMPFTVQKTALI</sequence>
<accession>A0A914XEY8</accession>
<evidence type="ECO:0000256" key="1">
    <source>
        <dbReference type="SAM" id="Phobius"/>
    </source>
</evidence>
<keyword evidence="1" id="KW-0812">Transmembrane</keyword>
<protein>
    <submittedName>
        <fullName evidence="3">Uncharacterized protein</fullName>
    </submittedName>
</protein>
<keyword evidence="2" id="KW-1185">Reference proteome</keyword>
<dbReference type="AlphaFoldDB" id="A0A914XEY8"/>
<reference evidence="3" key="1">
    <citation type="submission" date="2022-11" db="UniProtKB">
        <authorList>
            <consortium name="WormBaseParasite"/>
        </authorList>
    </citation>
    <scope>IDENTIFICATION</scope>
</reference>
<dbReference type="Proteomes" id="UP000887566">
    <property type="component" value="Unplaced"/>
</dbReference>
<feature type="transmembrane region" description="Helical" evidence="1">
    <location>
        <begin position="79"/>
        <end position="99"/>
    </location>
</feature>
<evidence type="ECO:0000313" key="2">
    <source>
        <dbReference type="Proteomes" id="UP000887566"/>
    </source>
</evidence>
<organism evidence="2 3">
    <name type="scientific">Plectus sambesii</name>
    <dbReference type="NCBI Taxonomy" id="2011161"/>
    <lineage>
        <taxon>Eukaryota</taxon>
        <taxon>Metazoa</taxon>
        <taxon>Ecdysozoa</taxon>
        <taxon>Nematoda</taxon>
        <taxon>Chromadorea</taxon>
        <taxon>Plectida</taxon>
        <taxon>Plectina</taxon>
        <taxon>Plectoidea</taxon>
        <taxon>Plectidae</taxon>
        <taxon>Plectus</taxon>
    </lineage>
</organism>
<dbReference type="WBParaSite" id="PSAMB.scaffold8224size6477.g31119.t1">
    <property type="protein sequence ID" value="PSAMB.scaffold8224size6477.g31119.t1"/>
    <property type="gene ID" value="PSAMB.scaffold8224size6477.g31119"/>
</dbReference>
<keyword evidence="1" id="KW-1133">Transmembrane helix</keyword>
<keyword evidence="1" id="KW-0472">Membrane</keyword>